<dbReference type="EMBL" id="JAQIZZ010000002">
    <property type="protein sequence ID" value="KAJ5552479.1"/>
    <property type="molecule type" value="Genomic_DNA"/>
</dbReference>
<sequence length="83" mass="9746">MFYIYYNTLNANRITTRSQHDSEIWKDHLGSDEWKVKSSGVEIQRRLGGKVKLSSYQADIKAATERLGLPLSGPKQFHRYFRR</sequence>
<dbReference type="Proteomes" id="UP001220324">
    <property type="component" value="Unassembled WGS sequence"/>
</dbReference>
<evidence type="ECO:0000313" key="1">
    <source>
        <dbReference type="EMBL" id="KAJ5552479.1"/>
    </source>
</evidence>
<protein>
    <submittedName>
        <fullName evidence="1">Uncharacterized protein</fullName>
    </submittedName>
</protein>
<evidence type="ECO:0000313" key="2">
    <source>
        <dbReference type="Proteomes" id="UP001220324"/>
    </source>
</evidence>
<organism evidence="1 2">
    <name type="scientific">Penicillium frequentans</name>
    <dbReference type="NCBI Taxonomy" id="3151616"/>
    <lineage>
        <taxon>Eukaryota</taxon>
        <taxon>Fungi</taxon>
        <taxon>Dikarya</taxon>
        <taxon>Ascomycota</taxon>
        <taxon>Pezizomycotina</taxon>
        <taxon>Eurotiomycetes</taxon>
        <taxon>Eurotiomycetidae</taxon>
        <taxon>Eurotiales</taxon>
        <taxon>Aspergillaceae</taxon>
        <taxon>Penicillium</taxon>
    </lineage>
</organism>
<reference evidence="1 2" key="1">
    <citation type="journal article" date="2023" name="IMA Fungus">
        <title>Comparative genomic study of the Penicillium genus elucidates a diverse pangenome and 15 lateral gene transfer events.</title>
        <authorList>
            <person name="Petersen C."/>
            <person name="Sorensen T."/>
            <person name="Nielsen M.R."/>
            <person name="Sondergaard T.E."/>
            <person name="Sorensen J.L."/>
            <person name="Fitzpatrick D.A."/>
            <person name="Frisvad J.C."/>
            <person name="Nielsen K.L."/>
        </authorList>
    </citation>
    <scope>NUCLEOTIDE SEQUENCE [LARGE SCALE GENOMIC DNA]</scope>
    <source>
        <strain evidence="1 2">IBT 35679</strain>
    </source>
</reference>
<proteinExistence type="predicted"/>
<accession>A0AAD6D2T0</accession>
<keyword evidence="2" id="KW-1185">Reference proteome</keyword>
<name>A0AAD6D2T0_9EURO</name>
<dbReference type="AlphaFoldDB" id="A0AAD6D2T0"/>
<comment type="caution">
    <text evidence="1">The sequence shown here is derived from an EMBL/GenBank/DDBJ whole genome shotgun (WGS) entry which is preliminary data.</text>
</comment>
<gene>
    <name evidence="1" type="ORF">N7494_001857</name>
</gene>